<reference evidence="2 3" key="1">
    <citation type="submission" date="2020-08" db="EMBL/GenBank/DDBJ databases">
        <title>Genomic Encyclopedia of Type Strains, Phase IV (KMG-IV): sequencing the most valuable type-strain genomes for metagenomic binning, comparative biology and taxonomic classification.</title>
        <authorList>
            <person name="Goeker M."/>
        </authorList>
    </citation>
    <scope>NUCLEOTIDE SEQUENCE [LARGE SCALE GENOMIC DNA]</scope>
    <source>
        <strain evidence="2 3">DSM 14590</strain>
    </source>
</reference>
<evidence type="ECO:0000313" key="3">
    <source>
        <dbReference type="Proteomes" id="UP000613002"/>
    </source>
</evidence>
<dbReference type="SMART" id="SM00091">
    <property type="entry name" value="PAS"/>
    <property type="match status" value="1"/>
</dbReference>
<dbReference type="Pfam" id="PF00989">
    <property type="entry name" value="PAS"/>
    <property type="match status" value="1"/>
</dbReference>
<dbReference type="InterPro" id="IPR035965">
    <property type="entry name" value="PAS-like_dom_sf"/>
</dbReference>
<dbReference type="PROSITE" id="PS50112">
    <property type="entry name" value="PAS"/>
    <property type="match status" value="1"/>
</dbReference>
<keyword evidence="3" id="KW-1185">Reference proteome</keyword>
<proteinExistence type="predicted"/>
<dbReference type="AlphaFoldDB" id="A0AA89NQY1"/>
<dbReference type="InterPro" id="IPR000014">
    <property type="entry name" value="PAS"/>
</dbReference>
<dbReference type="RefSeq" id="WP_240345801.1">
    <property type="nucleotide sequence ID" value="NZ_CP049703.1"/>
</dbReference>
<comment type="caution">
    <text evidence="2">The sequence shown here is derived from an EMBL/GenBank/DDBJ whole genome shotgun (WGS) entry which is preliminary data.</text>
</comment>
<feature type="domain" description="PAS" evidence="1">
    <location>
        <begin position="7"/>
        <end position="52"/>
    </location>
</feature>
<evidence type="ECO:0000259" key="1">
    <source>
        <dbReference type="PROSITE" id="PS50112"/>
    </source>
</evidence>
<dbReference type="GO" id="GO:0006355">
    <property type="term" value="P:regulation of DNA-templated transcription"/>
    <property type="evidence" value="ECO:0007669"/>
    <property type="project" value="InterPro"/>
</dbReference>
<dbReference type="Gene3D" id="3.30.450.20">
    <property type="entry name" value="PAS domain"/>
    <property type="match status" value="1"/>
</dbReference>
<dbReference type="SUPFAM" id="SSF55785">
    <property type="entry name" value="PYP-like sensor domain (PAS domain)"/>
    <property type="match status" value="1"/>
</dbReference>
<dbReference type="CDD" id="cd00130">
    <property type="entry name" value="PAS"/>
    <property type="match status" value="1"/>
</dbReference>
<organism evidence="2 3">
    <name type="scientific">Parageobacillus toebii NBRC 107807</name>
    <dbReference type="NCBI Taxonomy" id="1223503"/>
    <lineage>
        <taxon>Bacteria</taxon>
        <taxon>Bacillati</taxon>
        <taxon>Bacillota</taxon>
        <taxon>Bacilli</taxon>
        <taxon>Bacillales</taxon>
        <taxon>Anoxybacillaceae</taxon>
        <taxon>Parageobacillus</taxon>
    </lineage>
</organism>
<dbReference type="EMBL" id="JACICZ010000031">
    <property type="protein sequence ID" value="MBB3870469.1"/>
    <property type="molecule type" value="Genomic_DNA"/>
</dbReference>
<evidence type="ECO:0000313" key="2">
    <source>
        <dbReference type="EMBL" id="MBB3870469.1"/>
    </source>
</evidence>
<dbReference type="Proteomes" id="UP000613002">
    <property type="component" value="Unassembled WGS sequence"/>
</dbReference>
<dbReference type="NCBIfam" id="TIGR00229">
    <property type="entry name" value="sensory_box"/>
    <property type="match status" value="1"/>
</dbReference>
<dbReference type="GeneID" id="94901462"/>
<name>A0AA89NQY1_9BACL</name>
<dbReference type="InterPro" id="IPR013767">
    <property type="entry name" value="PAS_fold"/>
</dbReference>
<protein>
    <submittedName>
        <fullName evidence="2">PAS domain S-box-containing protein</fullName>
    </submittedName>
</protein>
<accession>A0AA89NQY1</accession>
<sequence length="77" mass="9029">MEHYHSLFKQMETIIEFSTDGIYVVDKEGKTLMVNSAYEEITGFRREELIGKHMKNLVKQGYFGSSPKDVLDFYVKM</sequence>
<gene>
    <name evidence="2" type="ORF">HNR78_003446</name>
</gene>